<reference evidence="10 11" key="1">
    <citation type="submission" date="2017-09" db="EMBL/GenBank/DDBJ databases">
        <authorList>
            <person name="Ehlers B."/>
            <person name="Leendertz F.H."/>
        </authorList>
    </citation>
    <scope>NUCLEOTIDE SEQUENCE [LARGE SCALE GENOMIC DNA]</scope>
    <source>
        <strain evidence="10 11">CGMCC 4.7095</strain>
    </source>
</reference>
<dbReference type="PIRSF" id="PIRSF000110">
    <property type="entry name" value="G6PD"/>
    <property type="match status" value="1"/>
</dbReference>
<evidence type="ECO:0000256" key="7">
    <source>
        <dbReference type="SAM" id="MobiDB-lite"/>
    </source>
</evidence>
<keyword evidence="11" id="KW-1185">Reference proteome</keyword>
<dbReference type="SUPFAM" id="SSF51735">
    <property type="entry name" value="NAD(P)-binding Rossmann-fold domains"/>
    <property type="match status" value="1"/>
</dbReference>
<dbReference type="Gene3D" id="3.40.50.720">
    <property type="entry name" value="NAD(P)-binding Rossmann-like Domain"/>
    <property type="match status" value="1"/>
</dbReference>
<dbReference type="Pfam" id="PF00479">
    <property type="entry name" value="G6PD_N"/>
    <property type="match status" value="1"/>
</dbReference>
<comment type="similarity">
    <text evidence="6">Belongs to the glucose-6-phosphate dehydrogenase family.</text>
</comment>
<comment type="caution">
    <text evidence="6">Lacks conserved residue(s) required for the propagation of feature annotation.</text>
</comment>
<dbReference type="GO" id="GO:0009051">
    <property type="term" value="P:pentose-phosphate shunt, oxidative branch"/>
    <property type="evidence" value="ECO:0007669"/>
    <property type="project" value="TreeGrafter"/>
</dbReference>
<proteinExistence type="inferred from homology"/>
<evidence type="ECO:0000256" key="4">
    <source>
        <dbReference type="ARBA" id="ARBA00023002"/>
    </source>
</evidence>
<dbReference type="GO" id="GO:0050661">
    <property type="term" value="F:NADP binding"/>
    <property type="evidence" value="ECO:0007669"/>
    <property type="project" value="UniProtKB-UniRule"/>
</dbReference>
<evidence type="ECO:0000256" key="3">
    <source>
        <dbReference type="ARBA" id="ARBA00022857"/>
    </source>
</evidence>
<dbReference type="GO" id="GO:0005829">
    <property type="term" value="C:cytosol"/>
    <property type="evidence" value="ECO:0007669"/>
    <property type="project" value="TreeGrafter"/>
</dbReference>
<comment type="function">
    <text evidence="6">Catalyzes the oxidation of glucose 6-phosphate to 6-phosphogluconolactone.</text>
</comment>
<dbReference type="Gene3D" id="3.30.360.10">
    <property type="entry name" value="Dihydrodipicolinate Reductase, domain 2"/>
    <property type="match status" value="1"/>
</dbReference>
<dbReference type="UniPathway" id="UPA00115">
    <property type="reaction ID" value="UER00408"/>
</dbReference>
<dbReference type="InterPro" id="IPR001282">
    <property type="entry name" value="G6P_DH"/>
</dbReference>
<feature type="active site" description="Proton acceptor" evidence="6">
    <location>
        <position position="266"/>
    </location>
</feature>
<feature type="domain" description="Glucose-6-phosphate dehydrogenase NAD-binding" evidence="8">
    <location>
        <begin position="37"/>
        <end position="212"/>
    </location>
</feature>
<protein>
    <recommendedName>
        <fullName evidence="6">Glucose-6-phosphate 1-dehydrogenase</fullName>
        <shortName evidence="6">G6PD</shortName>
        <ecNumber evidence="6">1.1.1.49</ecNumber>
    </recommendedName>
</protein>
<dbReference type="InterPro" id="IPR022675">
    <property type="entry name" value="G6P_DH_C"/>
</dbReference>
<evidence type="ECO:0000313" key="11">
    <source>
        <dbReference type="Proteomes" id="UP000219072"/>
    </source>
</evidence>
<keyword evidence="2 6" id="KW-0313">Glucose metabolism</keyword>
<feature type="binding site" evidence="6">
    <location>
        <begin position="40"/>
        <end position="47"/>
    </location>
    <ligand>
        <name>NADP(+)</name>
        <dbReference type="ChEBI" id="CHEBI:58349"/>
    </ligand>
</feature>
<feature type="binding site" evidence="6">
    <location>
        <position position="352"/>
    </location>
    <ligand>
        <name>substrate</name>
    </ligand>
</feature>
<dbReference type="InterPro" id="IPR036291">
    <property type="entry name" value="NAD(P)-bd_dom_sf"/>
</dbReference>
<feature type="binding site" evidence="6">
    <location>
        <position position="204"/>
    </location>
    <ligand>
        <name>substrate</name>
    </ligand>
</feature>
<sequence length="505" mass="55167">MGSEPSGPPTEGDDRPVNDVHSSSASPAAVRDPRVLVIFGATGDLARRNLFPGLFRLFRAGLLPDDLRIIGSGRRARGDVQDFRDRLGEGVREFAGEVYDAGRWAEFAARVDYVAATTEDGSELAEALRRARREAGERARPLLYLSVPPSIAEEMVRMIGRTGMADGASLIMEKPFGTDLASARALDATIAAYVPEERVFRIDHFLGLEAVRTLLALRFGNGIFESFWNREHVASVVIDVPEALGLEGRAAFMESTGTFRDMVSTHLCQMLGVAAIEPPARLDADGLRAQRLSLFRALRPLDPAETVFGQFDGYRQEEGVADDSTVETFVALRAWVDNWRWRGVPFLLRTGKALGSSERLLTVRFRAAPLALFDGGRGAPRADERGGDRPDALSLELSDRPLLRLRLGAKRPGAALDVAPGDLTFRPDEAFPDDEPLEAYEKLLLDALRGDQTLFTGAAEIERLWEVCQPVLDAPPEPLPYARGSWGPRAALDLAAPDGWAVPDA</sequence>
<feature type="binding site" evidence="6">
    <location>
        <position position="174"/>
    </location>
    <ligand>
        <name>NADP(+)</name>
        <dbReference type="ChEBI" id="CHEBI:58349"/>
    </ligand>
</feature>
<evidence type="ECO:0000259" key="9">
    <source>
        <dbReference type="Pfam" id="PF02781"/>
    </source>
</evidence>
<comment type="pathway">
    <text evidence="1 6">Carbohydrate degradation; pentose phosphate pathway; D-ribulose 5-phosphate from D-glucose 6-phosphate (oxidative stage): step 1/3.</text>
</comment>
<dbReference type="EC" id="1.1.1.49" evidence="6"/>
<evidence type="ECO:0000259" key="8">
    <source>
        <dbReference type="Pfam" id="PF00479"/>
    </source>
</evidence>
<name>A0A286E4A8_9ACTN</name>
<dbReference type="PRINTS" id="PR00079">
    <property type="entry name" value="G6PDHDRGNASE"/>
</dbReference>
<evidence type="ECO:0000256" key="6">
    <source>
        <dbReference type="HAMAP-Rule" id="MF_00966"/>
    </source>
</evidence>
<feature type="binding site" evidence="6">
    <location>
        <position position="74"/>
    </location>
    <ligand>
        <name>NADP(+)</name>
        <dbReference type="ChEBI" id="CHEBI:58349"/>
    </ligand>
</feature>
<evidence type="ECO:0000256" key="2">
    <source>
        <dbReference type="ARBA" id="ARBA00022526"/>
    </source>
</evidence>
<evidence type="ECO:0000313" key="10">
    <source>
        <dbReference type="EMBL" id="SOD65709.1"/>
    </source>
</evidence>
<keyword evidence="5 6" id="KW-0119">Carbohydrate metabolism</keyword>
<comment type="catalytic activity">
    <reaction evidence="6">
        <text>D-glucose 6-phosphate + NADP(+) = 6-phospho-D-glucono-1,5-lactone + NADPH + H(+)</text>
        <dbReference type="Rhea" id="RHEA:15841"/>
        <dbReference type="ChEBI" id="CHEBI:15378"/>
        <dbReference type="ChEBI" id="CHEBI:57783"/>
        <dbReference type="ChEBI" id="CHEBI:57955"/>
        <dbReference type="ChEBI" id="CHEBI:58349"/>
        <dbReference type="ChEBI" id="CHEBI:61548"/>
        <dbReference type="EC" id="1.1.1.49"/>
    </reaction>
</comment>
<feature type="binding site" evidence="6">
    <location>
        <position position="242"/>
    </location>
    <ligand>
        <name>substrate</name>
    </ligand>
</feature>
<feature type="region of interest" description="Disordered" evidence="7">
    <location>
        <begin position="1"/>
        <end position="26"/>
    </location>
</feature>
<evidence type="ECO:0000256" key="1">
    <source>
        <dbReference type="ARBA" id="ARBA00004937"/>
    </source>
</evidence>
<dbReference type="PANTHER" id="PTHR23429:SF0">
    <property type="entry name" value="GLUCOSE-6-PHOSPHATE 1-DEHYDROGENASE"/>
    <property type="match status" value="1"/>
</dbReference>
<dbReference type="NCBIfam" id="TIGR00871">
    <property type="entry name" value="zwf"/>
    <property type="match status" value="1"/>
</dbReference>
<keyword evidence="3 6" id="KW-0521">NADP</keyword>
<dbReference type="Proteomes" id="UP000219072">
    <property type="component" value="Unassembled WGS sequence"/>
</dbReference>
<organism evidence="10 11">
    <name type="scientific">Streptomyces zhaozhouensis</name>
    <dbReference type="NCBI Taxonomy" id="1300267"/>
    <lineage>
        <taxon>Bacteria</taxon>
        <taxon>Bacillati</taxon>
        <taxon>Actinomycetota</taxon>
        <taxon>Actinomycetes</taxon>
        <taxon>Kitasatosporales</taxon>
        <taxon>Streptomycetaceae</taxon>
        <taxon>Streptomyces</taxon>
    </lineage>
</organism>
<dbReference type="PANTHER" id="PTHR23429">
    <property type="entry name" value="GLUCOSE-6-PHOSPHATE 1-DEHYDROGENASE G6PD"/>
    <property type="match status" value="1"/>
</dbReference>
<dbReference type="Pfam" id="PF02781">
    <property type="entry name" value="G6PD_C"/>
    <property type="match status" value="1"/>
</dbReference>
<evidence type="ECO:0000256" key="5">
    <source>
        <dbReference type="ARBA" id="ARBA00023277"/>
    </source>
</evidence>
<keyword evidence="4 6" id="KW-0560">Oxidoreductase</keyword>
<feature type="binding site" evidence="6">
    <location>
        <position position="261"/>
    </location>
    <ligand>
        <name>substrate</name>
    </ligand>
</feature>
<dbReference type="GO" id="GO:0004345">
    <property type="term" value="F:glucose-6-phosphate dehydrogenase activity"/>
    <property type="evidence" value="ECO:0007669"/>
    <property type="project" value="UniProtKB-UniRule"/>
</dbReference>
<dbReference type="AlphaFoldDB" id="A0A286E4A8"/>
<accession>A0A286E4A8</accession>
<dbReference type="SUPFAM" id="SSF55347">
    <property type="entry name" value="Glyceraldehyde-3-phosphate dehydrogenase-like, C-terminal domain"/>
    <property type="match status" value="1"/>
</dbReference>
<feature type="domain" description="Glucose-6-phosphate dehydrogenase C-terminal" evidence="9">
    <location>
        <begin position="215"/>
        <end position="499"/>
    </location>
</feature>
<dbReference type="EMBL" id="OCNE01000023">
    <property type="protein sequence ID" value="SOD65709.1"/>
    <property type="molecule type" value="Genomic_DNA"/>
</dbReference>
<dbReference type="InterPro" id="IPR022674">
    <property type="entry name" value="G6P_DH_NAD-bd"/>
</dbReference>
<dbReference type="HAMAP" id="MF_00966">
    <property type="entry name" value="G6PD"/>
    <property type="match status" value="1"/>
</dbReference>
<dbReference type="GO" id="GO:0006006">
    <property type="term" value="P:glucose metabolic process"/>
    <property type="evidence" value="ECO:0007669"/>
    <property type="project" value="UniProtKB-KW"/>
</dbReference>
<gene>
    <name evidence="6" type="primary">zwf</name>
    <name evidence="10" type="ORF">SAMN06297387_12318</name>
</gene>